<dbReference type="Proteomes" id="UP001595711">
    <property type="component" value="Unassembled WGS sequence"/>
</dbReference>
<gene>
    <name evidence="11" type="ORF">ACFOOQ_04560</name>
</gene>
<evidence type="ECO:0000313" key="12">
    <source>
        <dbReference type="Proteomes" id="UP001595711"/>
    </source>
</evidence>
<comment type="subunit">
    <text evidence="9">The complex comprises the extracytoplasmic solute receptor protein and the two transmembrane proteins.</text>
</comment>
<keyword evidence="7 9" id="KW-0472">Membrane</keyword>
<name>A0ABV7VBF2_9PROT</name>
<evidence type="ECO:0000256" key="2">
    <source>
        <dbReference type="ARBA" id="ARBA00022448"/>
    </source>
</evidence>
<proteinExistence type="inferred from homology"/>
<comment type="similarity">
    <text evidence="8 9">Belongs to the TRAP transporter small permease family.</text>
</comment>
<dbReference type="Pfam" id="PF04290">
    <property type="entry name" value="DctQ"/>
    <property type="match status" value="1"/>
</dbReference>
<keyword evidence="4 9" id="KW-0997">Cell inner membrane</keyword>
<keyword evidence="3" id="KW-1003">Cell membrane</keyword>
<keyword evidence="5 9" id="KW-0812">Transmembrane</keyword>
<dbReference type="InterPro" id="IPR007387">
    <property type="entry name" value="TRAP_DctQ"/>
</dbReference>
<keyword evidence="12" id="KW-1185">Reference proteome</keyword>
<evidence type="ECO:0000256" key="3">
    <source>
        <dbReference type="ARBA" id="ARBA00022475"/>
    </source>
</evidence>
<reference evidence="12" key="1">
    <citation type="journal article" date="2019" name="Int. J. Syst. Evol. Microbiol.">
        <title>The Global Catalogue of Microorganisms (GCM) 10K type strain sequencing project: providing services to taxonomists for standard genome sequencing and annotation.</title>
        <authorList>
            <consortium name="The Broad Institute Genomics Platform"/>
            <consortium name="The Broad Institute Genome Sequencing Center for Infectious Disease"/>
            <person name="Wu L."/>
            <person name="Ma J."/>
        </authorList>
    </citation>
    <scope>NUCLEOTIDE SEQUENCE [LARGE SCALE GENOMIC DNA]</scope>
    <source>
        <strain evidence="12">KCTC 42182</strain>
    </source>
</reference>
<comment type="function">
    <text evidence="9">Part of the tripartite ATP-independent periplasmic (TRAP) transport system.</text>
</comment>
<protein>
    <recommendedName>
        <fullName evidence="9">TRAP transporter small permease protein</fullName>
    </recommendedName>
</protein>
<evidence type="ECO:0000313" key="11">
    <source>
        <dbReference type="EMBL" id="MFC3674804.1"/>
    </source>
</evidence>
<evidence type="ECO:0000256" key="7">
    <source>
        <dbReference type="ARBA" id="ARBA00023136"/>
    </source>
</evidence>
<comment type="caution">
    <text evidence="11">The sequence shown here is derived from an EMBL/GenBank/DDBJ whole genome shotgun (WGS) entry which is preliminary data.</text>
</comment>
<feature type="transmembrane region" description="Helical" evidence="9">
    <location>
        <begin position="20"/>
        <end position="44"/>
    </location>
</feature>
<evidence type="ECO:0000256" key="6">
    <source>
        <dbReference type="ARBA" id="ARBA00022989"/>
    </source>
</evidence>
<comment type="subcellular location">
    <subcellularLocation>
        <location evidence="1 9">Cell inner membrane</location>
        <topology evidence="1 9">Multi-pass membrane protein</topology>
    </subcellularLocation>
</comment>
<accession>A0ABV7VBF2</accession>
<evidence type="ECO:0000256" key="9">
    <source>
        <dbReference type="RuleBase" id="RU369079"/>
    </source>
</evidence>
<evidence type="ECO:0000259" key="10">
    <source>
        <dbReference type="Pfam" id="PF04290"/>
    </source>
</evidence>
<evidence type="ECO:0000256" key="5">
    <source>
        <dbReference type="ARBA" id="ARBA00022692"/>
    </source>
</evidence>
<evidence type="ECO:0000256" key="1">
    <source>
        <dbReference type="ARBA" id="ARBA00004429"/>
    </source>
</evidence>
<dbReference type="InterPro" id="IPR055348">
    <property type="entry name" value="DctQ"/>
</dbReference>
<feature type="domain" description="Tripartite ATP-independent periplasmic transporters DctQ component" evidence="10">
    <location>
        <begin position="32"/>
        <end position="162"/>
    </location>
</feature>
<keyword evidence="6 9" id="KW-1133">Transmembrane helix</keyword>
<feature type="transmembrane region" description="Helical" evidence="9">
    <location>
        <begin position="86"/>
        <end position="111"/>
    </location>
</feature>
<sequence length="199" mass="21567">MTFLLDRWLGLADRISRYAIWFGGTLVLVSAFVVSVDVLLRKIFLISMGGSDELSGYAFAIGTAWALGFTLLRRANVRVDALYTRLPAALCAVLDIVALLSLALFLGLLTWQACSVFSTSLAFSARATTPLATPLWIPQGLWFAGYCLFIFTLVPLLLRALQALLTGDLPKVRSLAGARTIEEDAADEASHTASLKPLD</sequence>
<evidence type="ECO:0000256" key="4">
    <source>
        <dbReference type="ARBA" id="ARBA00022519"/>
    </source>
</evidence>
<keyword evidence="2 9" id="KW-0813">Transport</keyword>
<dbReference type="EMBL" id="JBHRYJ010000001">
    <property type="protein sequence ID" value="MFC3674804.1"/>
    <property type="molecule type" value="Genomic_DNA"/>
</dbReference>
<organism evidence="11 12">
    <name type="scientific">Ferrovibrio xuzhouensis</name>
    <dbReference type="NCBI Taxonomy" id="1576914"/>
    <lineage>
        <taxon>Bacteria</taxon>
        <taxon>Pseudomonadati</taxon>
        <taxon>Pseudomonadota</taxon>
        <taxon>Alphaproteobacteria</taxon>
        <taxon>Rhodospirillales</taxon>
        <taxon>Rhodospirillaceae</taxon>
        <taxon>Ferrovibrio</taxon>
    </lineage>
</organism>
<feature type="transmembrane region" description="Helical" evidence="9">
    <location>
        <begin position="56"/>
        <end position="74"/>
    </location>
</feature>
<dbReference type="RefSeq" id="WP_379722276.1">
    <property type="nucleotide sequence ID" value="NZ_JBHRYJ010000001.1"/>
</dbReference>
<evidence type="ECO:0000256" key="8">
    <source>
        <dbReference type="ARBA" id="ARBA00038436"/>
    </source>
</evidence>
<feature type="transmembrane region" description="Helical" evidence="9">
    <location>
        <begin position="140"/>
        <end position="161"/>
    </location>
</feature>
<dbReference type="PANTHER" id="PTHR35011">
    <property type="entry name" value="2,3-DIKETO-L-GULONATE TRAP TRANSPORTER SMALL PERMEASE PROTEIN YIAM"/>
    <property type="match status" value="1"/>
</dbReference>